<dbReference type="Proteomes" id="UP000284841">
    <property type="component" value="Unassembled WGS sequence"/>
</dbReference>
<dbReference type="AlphaFoldDB" id="A0A415DZ63"/>
<comment type="caution">
    <text evidence="2">The sequence shown here is derived from an EMBL/GenBank/DDBJ whole genome shotgun (WGS) entry which is preliminary data.</text>
</comment>
<dbReference type="Pfam" id="PF13472">
    <property type="entry name" value="Lipase_GDSL_2"/>
    <property type="match status" value="1"/>
</dbReference>
<dbReference type="RefSeq" id="WP_118336202.1">
    <property type="nucleotide sequence ID" value="NZ_CAJKFF010000002.1"/>
</dbReference>
<protein>
    <submittedName>
        <fullName evidence="2">Acylhydrolase</fullName>
    </submittedName>
</protein>
<sequence>MEDKRVLIYGDSNTHGYRVSDGLRYSKEERWTGICQQITQGKIEILEEGLNGRTTCFDEDGMEFRNGLQYIQPCIRTHLPLDMVCVMLGSNDLKAAFRLTAEEIAGQAARVLARAREVVESKYPHSPCEYLLISPIEAGQELLDGPFGWEFEGLLTIKKSKEFALCFAKEAQDHDFLFFDAAKYAAAGKIDGLHMDAANHRKLGEAMGRWLLAHYA</sequence>
<dbReference type="SUPFAM" id="SSF52266">
    <property type="entry name" value="SGNH hydrolase"/>
    <property type="match status" value="1"/>
</dbReference>
<dbReference type="InterPro" id="IPR013830">
    <property type="entry name" value="SGNH_hydro"/>
</dbReference>
<evidence type="ECO:0000313" key="3">
    <source>
        <dbReference type="Proteomes" id="UP000284841"/>
    </source>
</evidence>
<evidence type="ECO:0000313" key="2">
    <source>
        <dbReference type="EMBL" id="RHJ86118.1"/>
    </source>
</evidence>
<dbReference type="GO" id="GO:0016787">
    <property type="term" value="F:hydrolase activity"/>
    <property type="evidence" value="ECO:0007669"/>
    <property type="project" value="UniProtKB-KW"/>
</dbReference>
<organism evidence="2 3">
    <name type="scientific">Emergencia timonensis</name>
    <dbReference type="NCBI Taxonomy" id="1776384"/>
    <lineage>
        <taxon>Bacteria</taxon>
        <taxon>Bacillati</taxon>
        <taxon>Bacillota</taxon>
        <taxon>Clostridia</taxon>
        <taxon>Peptostreptococcales</taxon>
        <taxon>Anaerovoracaceae</taxon>
        <taxon>Emergencia</taxon>
    </lineage>
</organism>
<keyword evidence="3" id="KW-1185">Reference proteome</keyword>
<dbReference type="Gene3D" id="3.40.50.1110">
    <property type="entry name" value="SGNH hydrolase"/>
    <property type="match status" value="1"/>
</dbReference>
<feature type="domain" description="SGNH hydrolase-type esterase" evidence="1">
    <location>
        <begin position="9"/>
        <end position="201"/>
    </location>
</feature>
<dbReference type="InterPro" id="IPR036514">
    <property type="entry name" value="SGNH_hydro_sf"/>
</dbReference>
<dbReference type="STRING" id="1776384.GCA_900086585_01627"/>
<proteinExistence type="predicted"/>
<dbReference type="EMBL" id="QRMS01000004">
    <property type="protein sequence ID" value="RHJ86118.1"/>
    <property type="molecule type" value="Genomic_DNA"/>
</dbReference>
<accession>A0A415DZ63</accession>
<evidence type="ECO:0000259" key="1">
    <source>
        <dbReference type="Pfam" id="PF13472"/>
    </source>
</evidence>
<gene>
    <name evidence="2" type="ORF">DW099_14875</name>
</gene>
<name>A0A415DZ63_9FIRM</name>
<dbReference type="OrthoDB" id="164654at2"/>
<reference evidence="2 3" key="1">
    <citation type="submission" date="2018-08" db="EMBL/GenBank/DDBJ databases">
        <title>A genome reference for cultivated species of the human gut microbiota.</title>
        <authorList>
            <person name="Zou Y."/>
            <person name="Xue W."/>
            <person name="Luo G."/>
        </authorList>
    </citation>
    <scope>NUCLEOTIDE SEQUENCE [LARGE SCALE GENOMIC DNA]</scope>
    <source>
        <strain evidence="2 3">AM07-24</strain>
    </source>
</reference>
<keyword evidence="2" id="KW-0378">Hydrolase</keyword>